<name>A0A0V0S612_9BILA</name>
<protein>
    <submittedName>
        <fullName evidence="2">Uncharacterized protein</fullName>
    </submittedName>
</protein>
<accession>A0A0V0S612</accession>
<dbReference type="AlphaFoldDB" id="A0A0V0S612"/>
<feature type="compositionally biased region" description="Gly residues" evidence="1">
    <location>
        <begin position="31"/>
        <end position="41"/>
    </location>
</feature>
<organism evidence="2 3">
    <name type="scientific">Trichinella nelsoni</name>
    <dbReference type="NCBI Taxonomy" id="6336"/>
    <lineage>
        <taxon>Eukaryota</taxon>
        <taxon>Metazoa</taxon>
        <taxon>Ecdysozoa</taxon>
        <taxon>Nematoda</taxon>
        <taxon>Enoplea</taxon>
        <taxon>Dorylaimia</taxon>
        <taxon>Trichinellida</taxon>
        <taxon>Trichinellidae</taxon>
        <taxon>Trichinella</taxon>
    </lineage>
</organism>
<evidence type="ECO:0000256" key="1">
    <source>
        <dbReference type="SAM" id="MobiDB-lite"/>
    </source>
</evidence>
<keyword evidence="3" id="KW-1185">Reference proteome</keyword>
<gene>
    <name evidence="2" type="ORF">T07_12904</name>
</gene>
<feature type="compositionally biased region" description="Basic and acidic residues" evidence="1">
    <location>
        <begin position="1"/>
        <end position="15"/>
    </location>
</feature>
<proteinExistence type="predicted"/>
<dbReference type="EMBL" id="JYDL01000033">
    <property type="protein sequence ID" value="KRX22227.1"/>
    <property type="molecule type" value="Genomic_DNA"/>
</dbReference>
<evidence type="ECO:0000313" key="2">
    <source>
        <dbReference type="EMBL" id="KRX22227.1"/>
    </source>
</evidence>
<comment type="caution">
    <text evidence="2">The sequence shown here is derived from an EMBL/GenBank/DDBJ whole genome shotgun (WGS) entry which is preliminary data.</text>
</comment>
<sequence length="77" mass="8023">MTRRRIEAPRKEKGQQKVVAGSSPNSQCGIPRGGAEGGAVGRGGQFRNTILVSVKHANSVTLQHIPNGNGIIADAGY</sequence>
<reference evidence="2 3" key="1">
    <citation type="submission" date="2015-01" db="EMBL/GenBank/DDBJ databases">
        <title>Evolution of Trichinella species and genotypes.</title>
        <authorList>
            <person name="Korhonen P.K."/>
            <person name="Edoardo P."/>
            <person name="Giuseppe L.R."/>
            <person name="Gasser R.B."/>
        </authorList>
    </citation>
    <scope>NUCLEOTIDE SEQUENCE [LARGE SCALE GENOMIC DNA]</scope>
    <source>
        <strain evidence="2">ISS37</strain>
    </source>
</reference>
<dbReference type="Proteomes" id="UP000054630">
    <property type="component" value="Unassembled WGS sequence"/>
</dbReference>
<evidence type="ECO:0000313" key="3">
    <source>
        <dbReference type="Proteomes" id="UP000054630"/>
    </source>
</evidence>
<feature type="region of interest" description="Disordered" evidence="1">
    <location>
        <begin position="1"/>
        <end position="41"/>
    </location>
</feature>